<dbReference type="OrthoDB" id="1890305at2"/>
<protein>
    <submittedName>
        <fullName evidence="2">Uncharacterized protein</fullName>
    </submittedName>
</protein>
<feature type="transmembrane region" description="Helical" evidence="1">
    <location>
        <begin position="21"/>
        <end position="42"/>
    </location>
</feature>
<evidence type="ECO:0000313" key="3">
    <source>
        <dbReference type="Proteomes" id="UP000291269"/>
    </source>
</evidence>
<keyword evidence="1" id="KW-0812">Transmembrane</keyword>
<proteinExistence type="predicted"/>
<keyword evidence="3" id="KW-1185">Reference proteome</keyword>
<gene>
    <name evidence="2" type="ORF">ESZ91_04220</name>
</gene>
<keyword evidence="1" id="KW-1133">Transmembrane helix</keyword>
<evidence type="ECO:0000256" key="1">
    <source>
        <dbReference type="SAM" id="Phobius"/>
    </source>
</evidence>
<dbReference type="RefSeq" id="WP_129224440.1">
    <property type="nucleotide sequence ID" value="NZ_SDOZ01000002.1"/>
</dbReference>
<accession>A0A4Q2KAE9</accession>
<dbReference type="Proteomes" id="UP000291269">
    <property type="component" value="Unassembled WGS sequence"/>
</dbReference>
<dbReference type="AlphaFoldDB" id="A0A4Q2KAE9"/>
<reference evidence="2 3" key="1">
    <citation type="journal article" date="2019" name="Gut">
        <title>Antibiotics-induced monodominance of a novel gut bacterial order.</title>
        <authorList>
            <person name="Hildebrand F."/>
            <person name="Moitinho-Silva L."/>
            <person name="Blasche S."/>
            <person name="Jahn M.T."/>
            <person name="Gossmann T.I."/>
            <person name="Heuerta-Cepas J."/>
            <person name="Hercog R."/>
            <person name="Luetge M."/>
            <person name="Bahram M."/>
            <person name="Pryszlak A."/>
            <person name="Alves R.J."/>
            <person name="Waszak S.M."/>
            <person name="Zhu A."/>
            <person name="Ye L."/>
            <person name="Costea P.I."/>
            <person name="Aalvink S."/>
            <person name="Belzer C."/>
            <person name="Forslund S.K."/>
            <person name="Sunagawa S."/>
            <person name="Hentschel U."/>
            <person name="Merten C."/>
            <person name="Patil K.R."/>
            <person name="Benes V."/>
            <person name="Bork P."/>
        </authorList>
    </citation>
    <scope>NUCLEOTIDE SEQUENCE [LARGE SCALE GENOMIC DNA]</scope>
    <source>
        <strain evidence="2 3">HDS1380</strain>
    </source>
</reference>
<keyword evidence="1" id="KW-0472">Membrane</keyword>
<evidence type="ECO:0000313" key="2">
    <source>
        <dbReference type="EMBL" id="RXZ61608.1"/>
    </source>
</evidence>
<name>A0A4Q2KAE9_9FIRM</name>
<sequence length="348" mass="37758">MYNEFEEYELYEHKRSDKVKWAISFILIIVLLAGLIGAWIMLLKPEEVPPEQEAGGAVITEGEKNGMTIKSMKIPQSDYGEYGISTMAETAYSLTATITPDNATNKAVDWTIVFVNASSEWATGKTVTDYVTVTPTADGALTANVACIKSFGEQIKVTATSRDNADVSANCLVDYTQKLSSVKATFGSTVLTDGITKMFDLTKSGQAAETWKFDYSASVYTIKDDYKTTVKISFSESASGIGNTIGAILTWDEENITAGMPAFDKTFFDRVFKDAMSGPVSENPSVFNKLVMALTGNPGDPGNLLFKVEVKTVGTYGSKTDVYQIKVLPDGLNIRVEGMGMSDSAILF</sequence>
<organism evidence="2 3">
    <name type="scientific">Candidatus Borkfalkia ceftriaxoniphila</name>
    <dbReference type="NCBI Taxonomy" id="2508949"/>
    <lineage>
        <taxon>Bacteria</taxon>
        <taxon>Bacillati</taxon>
        <taxon>Bacillota</taxon>
        <taxon>Clostridia</taxon>
        <taxon>Christensenellales</taxon>
        <taxon>Christensenellaceae</taxon>
        <taxon>Candidatus Borkfalkia</taxon>
    </lineage>
</organism>
<dbReference type="EMBL" id="SDOZ01000002">
    <property type="protein sequence ID" value="RXZ61608.1"/>
    <property type="molecule type" value="Genomic_DNA"/>
</dbReference>
<comment type="caution">
    <text evidence="2">The sequence shown here is derived from an EMBL/GenBank/DDBJ whole genome shotgun (WGS) entry which is preliminary data.</text>
</comment>